<protein>
    <submittedName>
        <fullName evidence="1">Uncharacterized protein</fullName>
    </submittedName>
</protein>
<feature type="non-terminal residue" evidence="1">
    <location>
        <position position="1"/>
    </location>
</feature>
<gene>
    <name evidence="1" type="ORF">LCGC14_2913110</name>
</gene>
<name>A0A0F8YCU8_9ZZZZ</name>
<dbReference type="EMBL" id="LAZR01057697">
    <property type="protein sequence ID" value="KKK71520.1"/>
    <property type="molecule type" value="Genomic_DNA"/>
</dbReference>
<comment type="caution">
    <text evidence="1">The sequence shown here is derived from an EMBL/GenBank/DDBJ whole genome shotgun (WGS) entry which is preliminary data.</text>
</comment>
<reference evidence="1" key="1">
    <citation type="journal article" date="2015" name="Nature">
        <title>Complex archaea that bridge the gap between prokaryotes and eukaryotes.</title>
        <authorList>
            <person name="Spang A."/>
            <person name="Saw J.H."/>
            <person name="Jorgensen S.L."/>
            <person name="Zaremba-Niedzwiedzka K."/>
            <person name="Martijn J."/>
            <person name="Lind A.E."/>
            <person name="van Eijk R."/>
            <person name="Schleper C."/>
            <person name="Guy L."/>
            <person name="Ettema T.J."/>
        </authorList>
    </citation>
    <scope>NUCLEOTIDE SEQUENCE</scope>
</reference>
<dbReference type="AlphaFoldDB" id="A0A0F8YCU8"/>
<sequence length="23" mass="2921">IYVYTLDIYKYYIDDIMVNLYNL</sequence>
<proteinExistence type="predicted"/>
<accession>A0A0F8YCU8</accession>
<organism evidence="1">
    <name type="scientific">marine sediment metagenome</name>
    <dbReference type="NCBI Taxonomy" id="412755"/>
    <lineage>
        <taxon>unclassified sequences</taxon>
        <taxon>metagenomes</taxon>
        <taxon>ecological metagenomes</taxon>
    </lineage>
</organism>
<evidence type="ECO:0000313" key="1">
    <source>
        <dbReference type="EMBL" id="KKK71520.1"/>
    </source>
</evidence>